<proteinExistence type="predicted"/>
<gene>
    <name evidence="2" type="ORF">g.58148</name>
</gene>
<accession>A0A1B6JAZ3</accession>
<evidence type="ECO:0000313" key="2">
    <source>
        <dbReference type="EMBL" id="JAS96426.1"/>
    </source>
</evidence>
<reference evidence="2" key="1">
    <citation type="submission" date="2015-11" db="EMBL/GenBank/DDBJ databases">
        <title>De novo transcriptome assembly of four potential Pierce s Disease insect vectors from Arizona vineyards.</title>
        <authorList>
            <person name="Tassone E.E."/>
        </authorList>
    </citation>
    <scope>NUCLEOTIDE SEQUENCE</scope>
</reference>
<feature type="signal peptide" evidence="1">
    <location>
        <begin position="1"/>
        <end position="18"/>
    </location>
</feature>
<organism evidence="2">
    <name type="scientific">Homalodisca liturata</name>
    <dbReference type="NCBI Taxonomy" id="320908"/>
    <lineage>
        <taxon>Eukaryota</taxon>
        <taxon>Metazoa</taxon>
        <taxon>Ecdysozoa</taxon>
        <taxon>Arthropoda</taxon>
        <taxon>Hexapoda</taxon>
        <taxon>Insecta</taxon>
        <taxon>Pterygota</taxon>
        <taxon>Neoptera</taxon>
        <taxon>Paraneoptera</taxon>
        <taxon>Hemiptera</taxon>
        <taxon>Auchenorrhyncha</taxon>
        <taxon>Membracoidea</taxon>
        <taxon>Cicadellidae</taxon>
        <taxon>Cicadellinae</taxon>
        <taxon>Proconiini</taxon>
        <taxon>Homalodisca</taxon>
    </lineage>
</organism>
<dbReference type="EMBL" id="GECU01011280">
    <property type="protein sequence ID" value="JAS96426.1"/>
    <property type="molecule type" value="Transcribed_RNA"/>
</dbReference>
<sequence length="129" mass="14757">RQLAWLLFCLVRCRVELRMTGPDGCTVVLPVDCNAGECEFVMDAWYGTETYRVYECEAYDAVRIVPPSATSAIRPSRRTLYLFMYDDDNDRQTVRARHRPVFDDGGTTAVLADLADMQILFNSQRICMS</sequence>
<evidence type="ECO:0000256" key="1">
    <source>
        <dbReference type="SAM" id="SignalP"/>
    </source>
</evidence>
<protein>
    <submittedName>
        <fullName evidence="2">Uncharacterized protein</fullName>
    </submittedName>
</protein>
<feature type="non-terminal residue" evidence="2">
    <location>
        <position position="1"/>
    </location>
</feature>
<feature type="chain" id="PRO_5008585681" evidence="1">
    <location>
        <begin position="19"/>
        <end position="129"/>
    </location>
</feature>
<feature type="non-terminal residue" evidence="2">
    <location>
        <position position="129"/>
    </location>
</feature>
<name>A0A1B6JAZ3_9HEMI</name>
<keyword evidence="1" id="KW-0732">Signal</keyword>
<dbReference type="AlphaFoldDB" id="A0A1B6JAZ3"/>